<dbReference type="InParanoid" id="A0A4W3HYI6"/>
<keyword evidence="4" id="KW-1133">Transmembrane helix</keyword>
<evidence type="ECO:0000313" key="9">
    <source>
        <dbReference type="Ensembl" id="ENSCMIP00000014034.1"/>
    </source>
</evidence>
<feature type="region of interest" description="Disordered" evidence="6">
    <location>
        <begin position="185"/>
        <end position="206"/>
    </location>
</feature>
<dbReference type="InterPro" id="IPR036938">
    <property type="entry name" value="PAP2/HPO_sf"/>
</dbReference>
<comment type="similarity">
    <text evidence="2">Belongs to the PA-phosphatase related phosphoesterase family.</text>
</comment>
<dbReference type="GO" id="GO:0008195">
    <property type="term" value="F:phosphatidate phosphatase activity"/>
    <property type="evidence" value="ECO:0007669"/>
    <property type="project" value="TreeGrafter"/>
</dbReference>
<keyword evidence="3" id="KW-0812">Transmembrane</keyword>
<dbReference type="Ensembl" id="ENSCMIT00000014338.1">
    <property type="protein sequence ID" value="ENSCMIP00000014034.1"/>
    <property type="gene ID" value="ENSCMIG00000006990.1"/>
</dbReference>
<evidence type="ECO:0000256" key="4">
    <source>
        <dbReference type="ARBA" id="ARBA00022989"/>
    </source>
</evidence>
<reference evidence="10" key="2">
    <citation type="journal article" date="2007" name="PLoS Biol.">
        <title>Survey sequencing and comparative analysis of the elephant shark (Callorhinchus milii) genome.</title>
        <authorList>
            <person name="Venkatesh B."/>
            <person name="Kirkness E.F."/>
            <person name="Loh Y.H."/>
            <person name="Halpern A.L."/>
            <person name="Lee A.P."/>
            <person name="Johnson J."/>
            <person name="Dandona N."/>
            <person name="Viswanathan L.D."/>
            <person name="Tay A."/>
            <person name="Venter J.C."/>
            <person name="Strausberg R.L."/>
            <person name="Brenner S."/>
        </authorList>
    </citation>
    <scope>NUCLEOTIDE SEQUENCE [LARGE SCALE GENOMIC DNA]</scope>
</reference>
<dbReference type="GO" id="GO:0016020">
    <property type="term" value="C:membrane"/>
    <property type="evidence" value="ECO:0007669"/>
    <property type="project" value="UniProtKB-SubCell"/>
</dbReference>
<evidence type="ECO:0000256" key="5">
    <source>
        <dbReference type="ARBA" id="ARBA00023136"/>
    </source>
</evidence>
<dbReference type="GO" id="GO:0006644">
    <property type="term" value="P:phospholipid metabolic process"/>
    <property type="evidence" value="ECO:0007669"/>
    <property type="project" value="UniProtKB-UniPathway"/>
</dbReference>
<organism evidence="9 10">
    <name type="scientific">Callorhinchus milii</name>
    <name type="common">Ghost shark</name>
    <dbReference type="NCBI Taxonomy" id="7868"/>
    <lineage>
        <taxon>Eukaryota</taxon>
        <taxon>Metazoa</taxon>
        <taxon>Chordata</taxon>
        <taxon>Craniata</taxon>
        <taxon>Vertebrata</taxon>
        <taxon>Chondrichthyes</taxon>
        <taxon>Holocephali</taxon>
        <taxon>Chimaeriformes</taxon>
        <taxon>Callorhinchidae</taxon>
        <taxon>Callorhinchus</taxon>
    </lineage>
</organism>
<dbReference type="InterPro" id="IPR043216">
    <property type="entry name" value="PAP-like"/>
</dbReference>
<dbReference type="UniPathway" id="UPA00085"/>
<dbReference type="STRING" id="7868.ENSCMIP00000014034"/>
<proteinExistence type="inferred from homology"/>
<dbReference type="SUPFAM" id="SSF48317">
    <property type="entry name" value="Acid phosphatase/Vanadium-dependent haloperoxidase"/>
    <property type="match status" value="1"/>
</dbReference>
<evidence type="ECO:0000256" key="6">
    <source>
        <dbReference type="SAM" id="MobiDB-lite"/>
    </source>
</evidence>
<dbReference type="OMA" id="AHFEHIR"/>
<reference evidence="10" key="3">
    <citation type="journal article" date="2014" name="Nature">
        <title>Elephant shark genome provides unique insights into gnathostome evolution.</title>
        <authorList>
            <consortium name="International Elephant Shark Genome Sequencing Consortium"/>
            <person name="Venkatesh B."/>
            <person name="Lee A.P."/>
            <person name="Ravi V."/>
            <person name="Maurya A.K."/>
            <person name="Lian M.M."/>
            <person name="Swann J.B."/>
            <person name="Ohta Y."/>
            <person name="Flajnik M.F."/>
            <person name="Sutoh Y."/>
            <person name="Kasahara M."/>
            <person name="Hoon S."/>
            <person name="Gangu V."/>
            <person name="Roy S.W."/>
            <person name="Irimia M."/>
            <person name="Korzh V."/>
            <person name="Kondrychyn I."/>
            <person name="Lim Z.W."/>
            <person name="Tay B.H."/>
            <person name="Tohari S."/>
            <person name="Kong K.W."/>
            <person name="Ho S."/>
            <person name="Lorente-Galdos B."/>
            <person name="Quilez J."/>
            <person name="Marques-Bonet T."/>
            <person name="Raney B.J."/>
            <person name="Ingham P.W."/>
            <person name="Tay A."/>
            <person name="Hillier L.W."/>
            <person name="Minx P."/>
            <person name="Boehm T."/>
            <person name="Wilson R.K."/>
            <person name="Brenner S."/>
            <person name="Warren W.C."/>
        </authorList>
    </citation>
    <scope>NUCLEOTIDE SEQUENCE [LARGE SCALE GENOMIC DNA]</scope>
</reference>
<dbReference type="GO" id="GO:0046839">
    <property type="term" value="P:phospholipid dephosphorylation"/>
    <property type="evidence" value="ECO:0007669"/>
    <property type="project" value="TreeGrafter"/>
</dbReference>
<feature type="domain" description="Phosphatidic acid phosphatase type 2/haloperoxidase" evidence="8">
    <location>
        <begin position="29"/>
        <end position="167"/>
    </location>
</feature>
<evidence type="ECO:0000313" key="10">
    <source>
        <dbReference type="Proteomes" id="UP000314986"/>
    </source>
</evidence>
<evidence type="ECO:0000259" key="8">
    <source>
        <dbReference type="SMART" id="SM00014"/>
    </source>
</evidence>
<dbReference type="SMART" id="SM00014">
    <property type="entry name" value="acidPPc"/>
    <property type="match status" value="1"/>
</dbReference>
<sequence>AISFLTPLFTIFFMRLLNKSEAGDVKEGCLAATLGLVLNGVITNTIKLAVGRPRPDYFFRCFPDGVETKDMLCTGDPSDITEGRKSFPSGHSSFAFAGLGFTSLYLAGKLHCFNSWGRGRGWRLCVMLLPLYCAATIAMSRACDYRHHWQDVATGSLIGLALAYTSYRQHYPSLSDPECHKPYAARSRSAGTQDRKLNSSSFKLDV</sequence>
<keyword evidence="5" id="KW-0472">Membrane</keyword>
<evidence type="ECO:0000256" key="3">
    <source>
        <dbReference type="ARBA" id="ARBA00022692"/>
    </source>
</evidence>
<comment type="subcellular location">
    <subcellularLocation>
        <location evidence="1">Membrane</location>
        <topology evidence="1">Multi-pass membrane protein</topology>
    </subcellularLocation>
</comment>
<dbReference type="Proteomes" id="UP000314986">
    <property type="component" value="Unassembled WGS sequence"/>
</dbReference>
<protein>
    <submittedName>
        <fullName evidence="9">Phospholipid phosphatase 5</fullName>
    </submittedName>
</protein>
<name>A0A4W3HYI6_CALMI</name>
<dbReference type="PANTHER" id="PTHR10165">
    <property type="entry name" value="LIPID PHOSPHATE PHOSPHATASE"/>
    <property type="match status" value="1"/>
</dbReference>
<dbReference type="GeneTree" id="ENSGT00940000159772"/>
<dbReference type="AlphaFoldDB" id="A0A4W3HYI6"/>
<dbReference type="PANTHER" id="PTHR10165:SF35">
    <property type="entry name" value="RE23632P"/>
    <property type="match status" value="1"/>
</dbReference>
<dbReference type="Gene3D" id="1.20.144.10">
    <property type="entry name" value="Phosphatidic acid phosphatase type 2/haloperoxidase"/>
    <property type="match status" value="1"/>
</dbReference>
<feature type="chain" id="PRO_5021193611" evidence="7">
    <location>
        <begin position="23"/>
        <end position="206"/>
    </location>
</feature>
<accession>A0A4W3HYI6</accession>
<reference evidence="9" key="4">
    <citation type="submission" date="2025-08" db="UniProtKB">
        <authorList>
            <consortium name="Ensembl"/>
        </authorList>
    </citation>
    <scope>IDENTIFICATION</scope>
</reference>
<keyword evidence="7" id="KW-0732">Signal</keyword>
<dbReference type="CDD" id="cd03390">
    <property type="entry name" value="PAP2_containing_1_like"/>
    <property type="match status" value="1"/>
</dbReference>
<evidence type="ECO:0000256" key="1">
    <source>
        <dbReference type="ARBA" id="ARBA00004141"/>
    </source>
</evidence>
<evidence type="ECO:0000256" key="2">
    <source>
        <dbReference type="ARBA" id="ARBA00008816"/>
    </source>
</evidence>
<dbReference type="InterPro" id="IPR000326">
    <property type="entry name" value="PAP2/HPO"/>
</dbReference>
<keyword evidence="10" id="KW-1185">Reference proteome</keyword>
<reference evidence="9" key="5">
    <citation type="submission" date="2025-09" db="UniProtKB">
        <authorList>
            <consortium name="Ensembl"/>
        </authorList>
    </citation>
    <scope>IDENTIFICATION</scope>
</reference>
<dbReference type="Pfam" id="PF01569">
    <property type="entry name" value="PAP2"/>
    <property type="match status" value="1"/>
</dbReference>
<feature type="signal peptide" evidence="7">
    <location>
        <begin position="1"/>
        <end position="22"/>
    </location>
</feature>
<reference evidence="10" key="1">
    <citation type="journal article" date="2006" name="Science">
        <title>Ancient noncoding elements conserved in the human genome.</title>
        <authorList>
            <person name="Venkatesh B."/>
            <person name="Kirkness E.F."/>
            <person name="Loh Y.H."/>
            <person name="Halpern A.L."/>
            <person name="Lee A.P."/>
            <person name="Johnson J."/>
            <person name="Dandona N."/>
            <person name="Viswanathan L.D."/>
            <person name="Tay A."/>
            <person name="Venter J.C."/>
            <person name="Strausberg R.L."/>
            <person name="Brenner S."/>
        </authorList>
    </citation>
    <scope>NUCLEOTIDE SEQUENCE [LARGE SCALE GENOMIC DNA]</scope>
</reference>
<evidence type="ECO:0000256" key="7">
    <source>
        <dbReference type="SAM" id="SignalP"/>
    </source>
</evidence>